<accession>A0A1H3XUT8</accession>
<evidence type="ECO:0000256" key="1">
    <source>
        <dbReference type="SAM" id="Coils"/>
    </source>
</evidence>
<dbReference type="EMBL" id="FNRF01000001">
    <property type="protein sequence ID" value="SEA02641.1"/>
    <property type="molecule type" value="Genomic_DNA"/>
</dbReference>
<name>A0A1H3XUT8_XYLRU</name>
<organism evidence="2 3">
    <name type="scientific">Xylanibacter ruminicola</name>
    <name type="common">Prevotella ruminicola</name>
    <dbReference type="NCBI Taxonomy" id="839"/>
    <lineage>
        <taxon>Bacteria</taxon>
        <taxon>Pseudomonadati</taxon>
        <taxon>Bacteroidota</taxon>
        <taxon>Bacteroidia</taxon>
        <taxon>Bacteroidales</taxon>
        <taxon>Prevotellaceae</taxon>
        <taxon>Xylanibacter</taxon>
    </lineage>
</organism>
<dbReference type="OrthoDB" id="9781481at2"/>
<dbReference type="AlphaFoldDB" id="A0A1H3XUT8"/>
<gene>
    <name evidence="2" type="ORF">SAMN05216462_0354</name>
</gene>
<keyword evidence="1" id="KW-0175">Coiled coil</keyword>
<reference evidence="2 3" key="1">
    <citation type="submission" date="2016-10" db="EMBL/GenBank/DDBJ databases">
        <authorList>
            <person name="de Groot N.N."/>
        </authorList>
    </citation>
    <scope>NUCLEOTIDE SEQUENCE [LARGE SCALE GENOMIC DNA]</scope>
    <source>
        <strain evidence="2 3">D31d</strain>
    </source>
</reference>
<feature type="coiled-coil region" evidence="1">
    <location>
        <begin position="313"/>
        <end position="383"/>
    </location>
</feature>
<protein>
    <submittedName>
        <fullName evidence="2">Uncharacterized protein</fullName>
    </submittedName>
</protein>
<evidence type="ECO:0000313" key="3">
    <source>
        <dbReference type="Proteomes" id="UP000182257"/>
    </source>
</evidence>
<evidence type="ECO:0000313" key="2">
    <source>
        <dbReference type="EMBL" id="SEA02641.1"/>
    </source>
</evidence>
<dbReference type="Proteomes" id="UP000182257">
    <property type="component" value="Unassembled WGS sequence"/>
</dbReference>
<sequence length="627" mass="72248">MTEFEYNEYKVVGYVDFFAGNPNAKIEVVGYTDWRNNFTPLKESESLKLFPPYGKVFAHNFAERYYETKGTLVCISVIPNEKVGEGYYAYIWNKSGGVYEFGARVKKLKGDFTANGQYNYTLLEENNLLNVEHDTFVSSGGSIYLIKADSQDRLISYWKESSLDTLTVNGRLFVTDTAKGGEDGKIDITTDEQLQEWFMKNVLKKNWNQIFEEKTFRNVEPLLREAFASSKGLDGLVISSRIKRLTHITRALTISFEELNELKTLPWLKDSIEQSISVHRKAYLEEVEKEKAKELQEIRERYDMEILLAKEHAEEEEQRLKKLIGDIDETYQSKLAEQERLLQEKKVEAELLEESIAGRRKDFATFEESINRLEERKERIIEDFSVVKEVLGVGSHSSAPILQAENVTIEDLDIASDAIPVYQAFIKSLENALKTNRLTYSMATDIGNQIALYKIMLVPDVAIAKVIAIASMKCRYALEYVSATWKSFTDLWQNGLGQMVEECYRNEDIMHFLFLQNINLTYLPNYMMPLIDIQRDIVSMFPGVNKKFPANLRIICTLANDDVMPLAENCIKHMGCIDRSIEKDFYGRIEIPENTNIGYLTPKVLEEAGKSLKNIPNYYKSYLEDEQ</sequence>
<proteinExistence type="predicted"/>
<dbReference type="RefSeq" id="WP_074759960.1">
    <property type="nucleotide sequence ID" value="NZ_FNRF01000001.1"/>
</dbReference>